<dbReference type="AlphaFoldDB" id="A0A9W8Y5R2"/>
<dbReference type="PRINTS" id="PR00385">
    <property type="entry name" value="P450"/>
</dbReference>
<feature type="binding site" description="axial binding residue" evidence="7">
    <location>
        <position position="172"/>
    </location>
    <ligand>
        <name>heme</name>
        <dbReference type="ChEBI" id="CHEBI:30413"/>
    </ligand>
    <ligandPart>
        <name>Fe</name>
        <dbReference type="ChEBI" id="CHEBI:18248"/>
    </ligandPart>
</feature>
<reference evidence="8" key="1">
    <citation type="submission" date="2022-10" db="EMBL/GenBank/DDBJ databases">
        <title>Tapping the CABI collections for fungal endophytes: first genome assemblies for Collariella, Neodidymelliopsis, Ascochyta clinopodiicola, Didymella pomorum, Didymosphaeria variabile, Neocosmospora piperis and Neocucurbitaria cava.</title>
        <authorList>
            <person name="Hill R."/>
        </authorList>
    </citation>
    <scope>NUCLEOTIDE SEQUENCE</scope>
    <source>
        <strain evidence="8">IMI 356814</strain>
    </source>
</reference>
<keyword evidence="3 7" id="KW-0479">Metal-binding</keyword>
<keyword evidence="7" id="KW-0349">Heme</keyword>
<dbReference type="PANTHER" id="PTHR24305">
    <property type="entry name" value="CYTOCHROME P450"/>
    <property type="match status" value="1"/>
</dbReference>
<keyword evidence="5 7" id="KW-0408">Iron</keyword>
<name>A0A9W8Y5R2_9PLEO</name>
<dbReference type="GO" id="GO:0016705">
    <property type="term" value="F:oxidoreductase activity, acting on paired donors, with incorporation or reduction of molecular oxygen"/>
    <property type="evidence" value="ECO:0007669"/>
    <property type="project" value="InterPro"/>
</dbReference>
<protein>
    <recommendedName>
        <fullName evidence="10">Cytochrome P450</fullName>
    </recommendedName>
</protein>
<dbReference type="InterPro" id="IPR002401">
    <property type="entry name" value="Cyt_P450_E_grp-I"/>
</dbReference>
<evidence type="ECO:0000313" key="9">
    <source>
        <dbReference type="Proteomes" id="UP001140560"/>
    </source>
</evidence>
<evidence type="ECO:0000256" key="5">
    <source>
        <dbReference type="ARBA" id="ARBA00023004"/>
    </source>
</evidence>
<keyword evidence="6" id="KW-0503">Monooxygenase</keyword>
<sequence>MALKDAEPDLISHLITNTPDNASGRELLYGESRLIISAGSETTSTALTFIFMQLATHPSYMRAIRKEHRENSAEYHCQRPLPLLDAVIHESMRLWPSVFFGAQRITPPEGLTINNHFIPGNMIIHMPPFTINRDARNFADPDSFIPERWTERPELVLNKSAYNPFSTGPYNCAGKGLAMMELRSVVGRVVNEFDVILPEGFVAETYWEGIKDHFTAGPPKQLVQFVRVKE</sequence>
<dbReference type="Gene3D" id="1.10.630.10">
    <property type="entry name" value="Cytochrome P450"/>
    <property type="match status" value="1"/>
</dbReference>
<evidence type="ECO:0008006" key="10">
    <source>
        <dbReference type="Google" id="ProtNLM"/>
    </source>
</evidence>
<gene>
    <name evidence="8" type="ORF">N0V83_007238</name>
</gene>
<evidence type="ECO:0000256" key="1">
    <source>
        <dbReference type="ARBA" id="ARBA00001971"/>
    </source>
</evidence>
<dbReference type="GO" id="GO:0020037">
    <property type="term" value="F:heme binding"/>
    <property type="evidence" value="ECO:0007669"/>
    <property type="project" value="InterPro"/>
</dbReference>
<keyword evidence="4" id="KW-0560">Oxidoreductase</keyword>
<evidence type="ECO:0000256" key="7">
    <source>
        <dbReference type="PIRSR" id="PIRSR602401-1"/>
    </source>
</evidence>
<dbReference type="InterPro" id="IPR001128">
    <property type="entry name" value="Cyt_P450"/>
</dbReference>
<accession>A0A9W8Y5R2</accession>
<dbReference type="InterPro" id="IPR050121">
    <property type="entry name" value="Cytochrome_P450_monoxygenase"/>
</dbReference>
<evidence type="ECO:0000313" key="8">
    <source>
        <dbReference type="EMBL" id="KAJ4367653.1"/>
    </source>
</evidence>
<comment type="caution">
    <text evidence="8">The sequence shown here is derived from an EMBL/GenBank/DDBJ whole genome shotgun (WGS) entry which is preliminary data.</text>
</comment>
<dbReference type="OrthoDB" id="6692864at2759"/>
<keyword evidence="9" id="KW-1185">Reference proteome</keyword>
<evidence type="ECO:0000256" key="4">
    <source>
        <dbReference type="ARBA" id="ARBA00023002"/>
    </source>
</evidence>
<dbReference type="PRINTS" id="PR00463">
    <property type="entry name" value="EP450I"/>
</dbReference>
<dbReference type="Proteomes" id="UP001140560">
    <property type="component" value="Unassembled WGS sequence"/>
</dbReference>
<dbReference type="EMBL" id="JAPEUY010000012">
    <property type="protein sequence ID" value="KAJ4367653.1"/>
    <property type="molecule type" value="Genomic_DNA"/>
</dbReference>
<evidence type="ECO:0000256" key="6">
    <source>
        <dbReference type="ARBA" id="ARBA00023033"/>
    </source>
</evidence>
<organism evidence="8 9">
    <name type="scientific">Neocucurbitaria cava</name>
    <dbReference type="NCBI Taxonomy" id="798079"/>
    <lineage>
        <taxon>Eukaryota</taxon>
        <taxon>Fungi</taxon>
        <taxon>Dikarya</taxon>
        <taxon>Ascomycota</taxon>
        <taxon>Pezizomycotina</taxon>
        <taxon>Dothideomycetes</taxon>
        <taxon>Pleosporomycetidae</taxon>
        <taxon>Pleosporales</taxon>
        <taxon>Pleosporineae</taxon>
        <taxon>Cucurbitariaceae</taxon>
        <taxon>Neocucurbitaria</taxon>
    </lineage>
</organism>
<comment type="similarity">
    <text evidence="2">Belongs to the cytochrome P450 family.</text>
</comment>
<dbReference type="SUPFAM" id="SSF48264">
    <property type="entry name" value="Cytochrome P450"/>
    <property type="match status" value="1"/>
</dbReference>
<evidence type="ECO:0000256" key="3">
    <source>
        <dbReference type="ARBA" id="ARBA00022723"/>
    </source>
</evidence>
<dbReference type="InterPro" id="IPR036396">
    <property type="entry name" value="Cyt_P450_sf"/>
</dbReference>
<dbReference type="GO" id="GO:0004497">
    <property type="term" value="F:monooxygenase activity"/>
    <property type="evidence" value="ECO:0007669"/>
    <property type="project" value="UniProtKB-KW"/>
</dbReference>
<proteinExistence type="inferred from homology"/>
<dbReference type="PANTHER" id="PTHR24305:SF187">
    <property type="entry name" value="P450, PUTATIVE (EUROFUNG)-RELATED"/>
    <property type="match status" value="1"/>
</dbReference>
<evidence type="ECO:0000256" key="2">
    <source>
        <dbReference type="ARBA" id="ARBA00010617"/>
    </source>
</evidence>
<dbReference type="GO" id="GO:0005506">
    <property type="term" value="F:iron ion binding"/>
    <property type="evidence" value="ECO:0007669"/>
    <property type="project" value="InterPro"/>
</dbReference>
<dbReference type="Pfam" id="PF00067">
    <property type="entry name" value="p450"/>
    <property type="match status" value="1"/>
</dbReference>
<comment type="cofactor">
    <cofactor evidence="1 7">
        <name>heme</name>
        <dbReference type="ChEBI" id="CHEBI:30413"/>
    </cofactor>
</comment>